<dbReference type="Proteomes" id="UP000683925">
    <property type="component" value="Unassembled WGS sequence"/>
</dbReference>
<evidence type="ECO:0000313" key="3">
    <source>
        <dbReference type="Proteomes" id="UP000683925"/>
    </source>
</evidence>
<dbReference type="AlphaFoldDB" id="A0A8S1XK00"/>
<name>A0A8S1XK00_PAROT</name>
<gene>
    <name evidence="2" type="ORF">POCTA_138.1.T1250134</name>
</gene>
<evidence type="ECO:0000256" key="1">
    <source>
        <dbReference type="SAM" id="MobiDB-lite"/>
    </source>
</evidence>
<accession>A0A8S1XK00</accession>
<proteinExistence type="predicted"/>
<dbReference type="EMBL" id="CAJJDP010000125">
    <property type="protein sequence ID" value="CAD8201770.1"/>
    <property type="molecule type" value="Genomic_DNA"/>
</dbReference>
<dbReference type="OrthoDB" id="307912at2759"/>
<feature type="compositionally biased region" description="Basic residues" evidence="1">
    <location>
        <begin position="88"/>
        <end position="97"/>
    </location>
</feature>
<dbReference type="OMA" id="SRYEYQN"/>
<reference evidence="2" key="1">
    <citation type="submission" date="2021-01" db="EMBL/GenBank/DDBJ databases">
        <authorList>
            <consortium name="Genoscope - CEA"/>
            <person name="William W."/>
        </authorList>
    </citation>
    <scope>NUCLEOTIDE SEQUENCE</scope>
</reference>
<sequence length="237" mass="27504">MMPPPDRINYAEMKVQRIQIPVQVAVLKPVYVDCPYPSYVFVEGESQAKLLEKKYGNWKQFLNEPQLKTQIMQLFSDSDDSDSEQEKKKKKKVKSSKTKALVNTKSSKEIKGIQEQQQQVQQQQIQPQQFNQTYSQTDQNNNYVRPPIFLDDRGANFQKQYGNQTQLSRTQLSRTQTQNFPALNVLQTRNETIPNNASNVSRGRQDLQNYKTFLQKSQQTLLPAGEAGKSRYEYQNV</sequence>
<evidence type="ECO:0000313" key="2">
    <source>
        <dbReference type="EMBL" id="CAD8201770.1"/>
    </source>
</evidence>
<keyword evidence="3" id="KW-1185">Reference proteome</keyword>
<organism evidence="2 3">
    <name type="scientific">Paramecium octaurelia</name>
    <dbReference type="NCBI Taxonomy" id="43137"/>
    <lineage>
        <taxon>Eukaryota</taxon>
        <taxon>Sar</taxon>
        <taxon>Alveolata</taxon>
        <taxon>Ciliophora</taxon>
        <taxon>Intramacronucleata</taxon>
        <taxon>Oligohymenophorea</taxon>
        <taxon>Peniculida</taxon>
        <taxon>Parameciidae</taxon>
        <taxon>Paramecium</taxon>
    </lineage>
</organism>
<protein>
    <submittedName>
        <fullName evidence="2">Uncharacterized protein</fullName>
    </submittedName>
</protein>
<feature type="region of interest" description="Disordered" evidence="1">
    <location>
        <begin position="76"/>
        <end position="101"/>
    </location>
</feature>
<comment type="caution">
    <text evidence="2">The sequence shown here is derived from an EMBL/GenBank/DDBJ whole genome shotgun (WGS) entry which is preliminary data.</text>
</comment>